<protein>
    <submittedName>
        <fullName evidence="1 2">Uncharacterized protein</fullName>
    </submittedName>
</protein>
<dbReference type="Proteomes" id="UP000015101">
    <property type="component" value="Unassembled WGS sequence"/>
</dbReference>
<keyword evidence="3" id="KW-1185">Reference proteome</keyword>
<evidence type="ECO:0000313" key="3">
    <source>
        <dbReference type="Proteomes" id="UP000015101"/>
    </source>
</evidence>
<sequence>MDVSRSYKLHLQAIALPKKLPGNAYFKHVYKNHFLKIHQISLRKFLPPAKLFLNANAISEFNRKKTVKLFYGGRLTLTTEDHTLVWDRQSEDFKIEINQSTETGRGKGNLIGGWKKLRWWRKKWGKNWIGGQKNGENGIDNDFVDDGNDDDDISDGNDKVNSYCEDKNYEENNPFLYLDGYSDKVFSRDDIKYLKYGNADVNNDDVINDNNNNNNNININNINIINNNNNNSASNILNGLYNSDGDNIIHDYDSSDTDDQ</sequence>
<reference evidence="1 3" key="2">
    <citation type="journal article" date="2013" name="Nature">
        <title>Insights into bilaterian evolution from three spiralian genomes.</title>
        <authorList>
            <person name="Simakov O."/>
            <person name="Marletaz F."/>
            <person name="Cho S.J."/>
            <person name="Edsinger-Gonzales E."/>
            <person name="Havlak P."/>
            <person name="Hellsten U."/>
            <person name="Kuo D.H."/>
            <person name="Larsson T."/>
            <person name="Lv J."/>
            <person name="Arendt D."/>
            <person name="Savage R."/>
            <person name="Osoegawa K."/>
            <person name="de Jong P."/>
            <person name="Grimwood J."/>
            <person name="Chapman J.A."/>
            <person name="Shapiro H."/>
            <person name="Aerts A."/>
            <person name="Otillar R.P."/>
            <person name="Terry A.Y."/>
            <person name="Boore J.L."/>
            <person name="Grigoriev I.V."/>
            <person name="Lindberg D.R."/>
            <person name="Seaver E.C."/>
            <person name="Weisblat D.A."/>
            <person name="Putnam N.H."/>
            <person name="Rokhsar D.S."/>
        </authorList>
    </citation>
    <scope>NUCLEOTIDE SEQUENCE</scope>
</reference>
<reference evidence="2" key="3">
    <citation type="submission" date="2015-06" db="UniProtKB">
        <authorList>
            <consortium name="EnsemblMetazoa"/>
        </authorList>
    </citation>
    <scope>IDENTIFICATION</scope>
</reference>
<reference evidence="3" key="1">
    <citation type="submission" date="2012-12" db="EMBL/GenBank/DDBJ databases">
        <authorList>
            <person name="Hellsten U."/>
            <person name="Grimwood J."/>
            <person name="Chapman J.A."/>
            <person name="Shapiro H."/>
            <person name="Aerts A."/>
            <person name="Otillar R.P."/>
            <person name="Terry A.Y."/>
            <person name="Boore J.L."/>
            <person name="Simakov O."/>
            <person name="Marletaz F."/>
            <person name="Cho S.-J."/>
            <person name="Edsinger-Gonzales E."/>
            <person name="Havlak P."/>
            <person name="Kuo D.-H."/>
            <person name="Larsson T."/>
            <person name="Lv J."/>
            <person name="Arendt D."/>
            <person name="Savage R."/>
            <person name="Osoegawa K."/>
            <person name="de Jong P."/>
            <person name="Lindberg D.R."/>
            <person name="Seaver E.C."/>
            <person name="Weisblat D.A."/>
            <person name="Putnam N.H."/>
            <person name="Grigoriev I.V."/>
            <person name="Rokhsar D.S."/>
        </authorList>
    </citation>
    <scope>NUCLEOTIDE SEQUENCE</scope>
</reference>
<dbReference type="EMBL" id="AMQM01010178">
    <property type="status" value="NOT_ANNOTATED_CDS"/>
    <property type="molecule type" value="Genomic_DNA"/>
</dbReference>
<dbReference type="GeneID" id="20209595"/>
<dbReference type="EMBL" id="KB097546">
    <property type="protein sequence ID" value="ESN95072.1"/>
    <property type="molecule type" value="Genomic_DNA"/>
</dbReference>
<dbReference type="KEGG" id="hro:HELRODRAFT_184468"/>
<dbReference type="InParanoid" id="T1FL96"/>
<organism evidence="2 3">
    <name type="scientific">Helobdella robusta</name>
    <name type="common">Californian leech</name>
    <dbReference type="NCBI Taxonomy" id="6412"/>
    <lineage>
        <taxon>Eukaryota</taxon>
        <taxon>Metazoa</taxon>
        <taxon>Spiralia</taxon>
        <taxon>Lophotrochozoa</taxon>
        <taxon>Annelida</taxon>
        <taxon>Clitellata</taxon>
        <taxon>Hirudinea</taxon>
        <taxon>Rhynchobdellida</taxon>
        <taxon>Glossiphoniidae</taxon>
        <taxon>Helobdella</taxon>
    </lineage>
</organism>
<evidence type="ECO:0000313" key="1">
    <source>
        <dbReference type="EMBL" id="ESN95072.1"/>
    </source>
</evidence>
<dbReference type="AlphaFoldDB" id="T1FL96"/>
<name>T1FL96_HELRO</name>
<accession>T1FL96</accession>
<proteinExistence type="predicted"/>
<dbReference type="RefSeq" id="XP_009026829.1">
    <property type="nucleotide sequence ID" value="XM_009028581.1"/>
</dbReference>
<dbReference type="EnsemblMetazoa" id="HelroT184468">
    <property type="protein sequence ID" value="HelroP184468"/>
    <property type="gene ID" value="HelroG184468"/>
</dbReference>
<gene>
    <name evidence="2" type="primary">20209595</name>
    <name evidence="1" type="ORF">HELRODRAFT_184468</name>
</gene>
<dbReference type="CTD" id="20209595"/>
<dbReference type="HOGENOM" id="CLU_1071874_0_0_1"/>
<evidence type="ECO:0000313" key="2">
    <source>
        <dbReference type="EnsemblMetazoa" id="HelroP184468"/>
    </source>
</evidence>